<proteinExistence type="predicted"/>
<dbReference type="PANTHER" id="PTHR10430">
    <property type="entry name" value="PEROXIREDOXIN"/>
    <property type="match status" value="1"/>
</dbReference>
<protein>
    <recommendedName>
        <fullName evidence="3">Thioredoxin domain-containing protein</fullName>
    </recommendedName>
</protein>
<gene>
    <name evidence="4" type="ORF">METZ01_LOCUS270407</name>
</gene>
<dbReference type="GO" id="GO:0008379">
    <property type="term" value="F:thioredoxin peroxidase activity"/>
    <property type="evidence" value="ECO:0007669"/>
    <property type="project" value="InterPro"/>
</dbReference>
<accession>A0A382K202</accession>
<evidence type="ECO:0000256" key="2">
    <source>
        <dbReference type="ARBA" id="ARBA00023002"/>
    </source>
</evidence>
<dbReference type="InterPro" id="IPR036249">
    <property type="entry name" value="Thioredoxin-like_sf"/>
</dbReference>
<name>A0A382K202_9ZZZZ</name>
<feature type="domain" description="Thioredoxin" evidence="3">
    <location>
        <begin position="1"/>
        <end position="155"/>
    </location>
</feature>
<sequence length="155" mass="17328">MKKIPSIKLPIIKNGDSSNHILSDITKNKKIIIFGVPGAFTPTCSEKHLPGFINLYNQFQAKGIHDIYCLSVNDVFVMKAWLESYPKGYLINGIADGNADFTKTMQLTIDYSGGFMGTRCKRFALLADQNNIVKLFIEEKGEFFVSSAENILNNI</sequence>
<dbReference type="InterPro" id="IPR037944">
    <property type="entry name" value="PRX5-like"/>
</dbReference>
<keyword evidence="1" id="KW-0575">Peroxidase</keyword>
<dbReference type="InterPro" id="IPR013740">
    <property type="entry name" value="Redoxin"/>
</dbReference>
<dbReference type="Pfam" id="PF08534">
    <property type="entry name" value="Redoxin"/>
    <property type="match status" value="1"/>
</dbReference>
<dbReference type="GO" id="GO:0005737">
    <property type="term" value="C:cytoplasm"/>
    <property type="evidence" value="ECO:0007669"/>
    <property type="project" value="TreeGrafter"/>
</dbReference>
<dbReference type="GO" id="GO:0045454">
    <property type="term" value="P:cell redox homeostasis"/>
    <property type="evidence" value="ECO:0007669"/>
    <property type="project" value="TreeGrafter"/>
</dbReference>
<evidence type="ECO:0000259" key="3">
    <source>
        <dbReference type="PROSITE" id="PS51352"/>
    </source>
</evidence>
<evidence type="ECO:0000256" key="1">
    <source>
        <dbReference type="ARBA" id="ARBA00022559"/>
    </source>
</evidence>
<dbReference type="Gene3D" id="3.40.30.10">
    <property type="entry name" value="Glutaredoxin"/>
    <property type="match status" value="1"/>
</dbReference>
<dbReference type="PROSITE" id="PS51352">
    <property type="entry name" value="THIOREDOXIN_2"/>
    <property type="match status" value="1"/>
</dbReference>
<dbReference type="CDD" id="cd03013">
    <property type="entry name" value="PRX5_like"/>
    <property type="match status" value="1"/>
</dbReference>
<keyword evidence="2" id="KW-0560">Oxidoreductase</keyword>
<dbReference type="AlphaFoldDB" id="A0A382K202"/>
<dbReference type="GO" id="GO:0042744">
    <property type="term" value="P:hydrogen peroxide catabolic process"/>
    <property type="evidence" value="ECO:0007669"/>
    <property type="project" value="TreeGrafter"/>
</dbReference>
<dbReference type="PANTHER" id="PTHR10430:SF16">
    <property type="entry name" value="PEROXIREDOXIN-5, MITOCHONDRIAL"/>
    <property type="match status" value="1"/>
</dbReference>
<dbReference type="InterPro" id="IPR013766">
    <property type="entry name" value="Thioredoxin_domain"/>
</dbReference>
<evidence type="ECO:0000313" key="4">
    <source>
        <dbReference type="EMBL" id="SVC17553.1"/>
    </source>
</evidence>
<organism evidence="4">
    <name type="scientific">marine metagenome</name>
    <dbReference type="NCBI Taxonomy" id="408172"/>
    <lineage>
        <taxon>unclassified sequences</taxon>
        <taxon>metagenomes</taxon>
        <taxon>ecological metagenomes</taxon>
    </lineage>
</organism>
<reference evidence="4" key="1">
    <citation type="submission" date="2018-05" db="EMBL/GenBank/DDBJ databases">
        <authorList>
            <person name="Lanie J.A."/>
            <person name="Ng W.-L."/>
            <person name="Kazmierczak K.M."/>
            <person name="Andrzejewski T.M."/>
            <person name="Davidsen T.M."/>
            <person name="Wayne K.J."/>
            <person name="Tettelin H."/>
            <person name="Glass J.I."/>
            <person name="Rusch D."/>
            <person name="Podicherti R."/>
            <person name="Tsui H.-C.T."/>
            <person name="Winkler M.E."/>
        </authorList>
    </citation>
    <scope>NUCLEOTIDE SEQUENCE</scope>
</reference>
<dbReference type="GO" id="GO:0034599">
    <property type="term" value="P:cellular response to oxidative stress"/>
    <property type="evidence" value="ECO:0007669"/>
    <property type="project" value="InterPro"/>
</dbReference>
<dbReference type="EMBL" id="UINC01077433">
    <property type="protein sequence ID" value="SVC17553.1"/>
    <property type="molecule type" value="Genomic_DNA"/>
</dbReference>
<dbReference type="SUPFAM" id="SSF52833">
    <property type="entry name" value="Thioredoxin-like"/>
    <property type="match status" value="1"/>
</dbReference>